<evidence type="ECO:0000256" key="6">
    <source>
        <dbReference type="ARBA" id="ARBA00023315"/>
    </source>
</evidence>
<dbReference type="AlphaFoldDB" id="A0A0L8GS31"/>
<dbReference type="KEGG" id="obi:106875124"/>
<evidence type="ECO:0000256" key="3">
    <source>
        <dbReference type="ARBA" id="ARBA00022692"/>
    </source>
</evidence>
<gene>
    <name evidence="9" type="ORF">OCBIM_22029121mg</name>
</gene>
<keyword evidence="4 7" id="KW-1133">Transmembrane helix</keyword>
<keyword evidence="2 7" id="KW-0808">Transferase</keyword>
<keyword evidence="6 7" id="KW-0012">Acyltransferase</keyword>
<feature type="domain" description="Palmitoyltransferase DHHC" evidence="8">
    <location>
        <begin position="96"/>
        <end position="236"/>
    </location>
</feature>
<organism evidence="9">
    <name type="scientific">Octopus bimaculoides</name>
    <name type="common">California two-spotted octopus</name>
    <dbReference type="NCBI Taxonomy" id="37653"/>
    <lineage>
        <taxon>Eukaryota</taxon>
        <taxon>Metazoa</taxon>
        <taxon>Spiralia</taxon>
        <taxon>Lophotrochozoa</taxon>
        <taxon>Mollusca</taxon>
        <taxon>Cephalopoda</taxon>
        <taxon>Coleoidea</taxon>
        <taxon>Octopodiformes</taxon>
        <taxon>Octopoda</taxon>
        <taxon>Incirrata</taxon>
        <taxon>Octopodidae</taxon>
        <taxon>Octopus</taxon>
    </lineage>
</organism>
<feature type="transmembrane region" description="Helical" evidence="7">
    <location>
        <begin position="142"/>
        <end position="162"/>
    </location>
</feature>
<dbReference type="EC" id="2.3.1.225" evidence="7"/>
<sequence length="281" mass="33297">MVWREDMSQAYRRHSWPLKIVDRVFLLVFLFGGLLLTWYEGFLILPTYYSEVSFIVVVHVVVFVMLISHIYANMILLVLTDTSVRCRTHLPLVSQTWRFCQDCDAHVPARSHHCLNCNVCILRHDHHCWFTGCCIGYRNQRYFCVMLLYMFIMALYCNLFNYEFVCRLKGPLGFFNIISFAMPHVGWVLGYYDAYTFFVTTMSAIGFLLLLLFVWSLKNQAKQILYGQTQYEYKKKITCFDMGFKHNFNNVFGPHWFLVLIFPWIKSKLPGDGFVFQMKNT</sequence>
<evidence type="ECO:0000256" key="4">
    <source>
        <dbReference type="ARBA" id="ARBA00022989"/>
    </source>
</evidence>
<comment type="catalytic activity">
    <reaction evidence="7">
        <text>L-cysteinyl-[protein] + hexadecanoyl-CoA = S-hexadecanoyl-L-cysteinyl-[protein] + CoA</text>
        <dbReference type="Rhea" id="RHEA:36683"/>
        <dbReference type="Rhea" id="RHEA-COMP:10131"/>
        <dbReference type="Rhea" id="RHEA-COMP:11032"/>
        <dbReference type="ChEBI" id="CHEBI:29950"/>
        <dbReference type="ChEBI" id="CHEBI:57287"/>
        <dbReference type="ChEBI" id="CHEBI:57379"/>
        <dbReference type="ChEBI" id="CHEBI:74151"/>
        <dbReference type="EC" id="2.3.1.225"/>
    </reaction>
</comment>
<dbReference type="InterPro" id="IPR001594">
    <property type="entry name" value="Palmitoyltrfase_DHHC"/>
</dbReference>
<dbReference type="PANTHER" id="PTHR12246">
    <property type="entry name" value="PALMITOYLTRANSFERASE ZDHHC16"/>
    <property type="match status" value="1"/>
</dbReference>
<dbReference type="OrthoDB" id="302728at2759"/>
<dbReference type="Pfam" id="PF01529">
    <property type="entry name" value="DHHC"/>
    <property type="match status" value="1"/>
</dbReference>
<dbReference type="GO" id="GO:0016020">
    <property type="term" value="C:membrane"/>
    <property type="evidence" value="ECO:0007669"/>
    <property type="project" value="UniProtKB-SubCell"/>
</dbReference>
<comment type="domain">
    <text evidence="7">The DHHC domain is required for palmitoyltransferase activity.</text>
</comment>
<protein>
    <recommendedName>
        <fullName evidence="7">Palmitoyltransferase</fullName>
        <ecNumber evidence="7">2.3.1.225</ecNumber>
    </recommendedName>
</protein>
<feature type="transmembrane region" description="Helical" evidence="7">
    <location>
        <begin position="54"/>
        <end position="79"/>
    </location>
</feature>
<comment type="similarity">
    <text evidence="7">Belongs to the DHHC palmitoyltransferase family.</text>
</comment>
<dbReference type="OMA" id="IANLMAC"/>
<dbReference type="EMBL" id="KQ420660">
    <property type="protein sequence ID" value="KOF79687.1"/>
    <property type="molecule type" value="Genomic_DNA"/>
</dbReference>
<evidence type="ECO:0000256" key="7">
    <source>
        <dbReference type="RuleBase" id="RU079119"/>
    </source>
</evidence>
<comment type="subcellular location">
    <subcellularLocation>
        <location evidence="1">Membrane</location>
        <topology evidence="1">Multi-pass membrane protein</topology>
    </subcellularLocation>
</comment>
<evidence type="ECO:0000256" key="5">
    <source>
        <dbReference type="ARBA" id="ARBA00023136"/>
    </source>
</evidence>
<reference evidence="9" key="1">
    <citation type="submission" date="2015-07" db="EMBL/GenBank/DDBJ databases">
        <title>MeaNS - Measles Nucleotide Surveillance Program.</title>
        <authorList>
            <person name="Tran T."/>
            <person name="Druce J."/>
        </authorList>
    </citation>
    <scope>NUCLEOTIDE SEQUENCE</scope>
    <source>
        <strain evidence="9">UCB-OBI-ISO-001</strain>
        <tissue evidence="9">Gonad</tissue>
    </source>
</reference>
<keyword evidence="5 7" id="KW-0472">Membrane</keyword>
<accession>A0A0L8GS31</accession>
<feature type="transmembrane region" description="Helical" evidence="7">
    <location>
        <begin position="20"/>
        <end position="39"/>
    </location>
</feature>
<dbReference type="GO" id="GO:0019706">
    <property type="term" value="F:protein-cysteine S-palmitoyltransferase activity"/>
    <property type="evidence" value="ECO:0007669"/>
    <property type="project" value="UniProtKB-EC"/>
</dbReference>
<dbReference type="PROSITE" id="PS50216">
    <property type="entry name" value="DHHC"/>
    <property type="match status" value="1"/>
</dbReference>
<name>A0A0L8GS31_OCTBM</name>
<dbReference type="STRING" id="37653.A0A0L8GS31"/>
<feature type="transmembrane region" description="Helical" evidence="7">
    <location>
        <begin position="194"/>
        <end position="215"/>
    </location>
</feature>
<keyword evidence="3 7" id="KW-0812">Transmembrane</keyword>
<dbReference type="InterPro" id="IPR039859">
    <property type="entry name" value="PFA4/ZDH16/20/ERF2-like"/>
</dbReference>
<evidence type="ECO:0000259" key="8">
    <source>
        <dbReference type="Pfam" id="PF01529"/>
    </source>
</evidence>
<evidence type="ECO:0000313" key="9">
    <source>
        <dbReference type="EMBL" id="KOF79687.1"/>
    </source>
</evidence>
<evidence type="ECO:0000256" key="2">
    <source>
        <dbReference type="ARBA" id="ARBA00022679"/>
    </source>
</evidence>
<proteinExistence type="inferred from homology"/>
<evidence type="ECO:0000256" key="1">
    <source>
        <dbReference type="ARBA" id="ARBA00004141"/>
    </source>
</evidence>